<protein>
    <recommendedName>
        <fullName evidence="2">DUF11 domain-containing protein</fullName>
    </recommendedName>
</protein>
<evidence type="ECO:0000313" key="1">
    <source>
        <dbReference type="EMBL" id="CBH74090.1"/>
    </source>
</evidence>
<dbReference type="EMBL" id="CABL01000001">
    <property type="protein sequence ID" value="CBH74090.1"/>
    <property type="molecule type" value="Genomic_DNA"/>
</dbReference>
<reference evidence="1" key="1">
    <citation type="submission" date="2009-10" db="EMBL/GenBank/DDBJ databases">
        <title>Diversity of trophic interactions inside an arsenic-rich microbial ecosystem.</title>
        <authorList>
            <person name="Bertin P.N."/>
            <person name="Heinrich-Salmeron A."/>
            <person name="Pelletier E."/>
            <person name="Goulhen-Chollet F."/>
            <person name="Arsene-Ploetze F."/>
            <person name="Gallien S."/>
            <person name="Calteau A."/>
            <person name="Vallenet D."/>
            <person name="Casiot C."/>
            <person name="Chane-Woon-Ming B."/>
            <person name="Giloteaux L."/>
            <person name="Barakat M."/>
            <person name="Bonnefoy V."/>
            <person name="Bruneel O."/>
            <person name="Chandler M."/>
            <person name="Cleiss J."/>
            <person name="Duran R."/>
            <person name="Elbaz-Poulichet F."/>
            <person name="Fonknechten N."/>
            <person name="Lauga B."/>
            <person name="Mornico D."/>
            <person name="Ortet P."/>
            <person name="Schaeffer C."/>
            <person name="Siguier P."/>
            <person name="Alexander Thil Smith A."/>
            <person name="Van Dorsselaer A."/>
            <person name="Weissenbach J."/>
            <person name="Medigue C."/>
            <person name="Le Paslier D."/>
        </authorList>
    </citation>
    <scope>NUCLEOTIDE SEQUENCE</scope>
</reference>
<gene>
    <name evidence="1" type="ORF">CARN1_1977</name>
</gene>
<dbReference type="AlphaFoldDB" id="E6PCA7"/>
<comment type="caution">
    <text evidence="1">The sequence shown here is derived from an EMBL/GenBank/DDBJ whole genome shotgun (WGS) entry which is preliminary data.</text>
</comment>
<accession>E6PCA7</accession>
<evidence type="ECO:0008006" key="2">
    <source>
        <dbReference type="Google" id="ProtNLM"/>
    </source>
</evidence>
<proteinExistence type="predicted"/>
<organism evidence="1">
    <name type="scientific">mine drainage metagenome</name>
    <dbReference type="NCBI Taxonomy" id="410659"/>
    <lineage>
        <taxon>unclassified sequences</taxon>
        <taxon>metagenomes</taxon>
        <taxon>ecological metagenomes</taxon>
    </lineage>
</organism>
<sequence length="469" mass="49564">MAKRPDFEVSADMRLLELQRQAAGAPVRETRWEPRSADLDELEDAPHVAEAPTAPSTGAVLHLALAAGPERGLIPGALVSVTLALSNDGGVPAEGVLLSLPLPAAARYRSGTLQRDARPLDDERSEELFGEGLAIGALAPGERCTISYRIEVGAGVTPLLLLPHARSLNAAVIGARPLRLARGGSGTAFSAAVRSELADIPAPAPSEPAVELPIYELDEEEQLEYEATAAALSTAAPPFVQTAEAAPPEPAPAPAPLARSAPALHRRLDRASVAFFERSFAAGRGATLVAHALFASALACVDGEASSLLAHLDRQAALLHRITLHAKIGRAEKLASYAGEAFVPTIAVDLPPPSPAKDEIVLTLEVTDAVRERIASAIGGDRPWDFHRARRLELALMADSILGGSPNEREAAIDRDALAEYRSLWQGALQRLFVRARLEPSIAVVQGSDPALDAAARRIVERMKRTNDA</sequence>
<name>E6PCA7_9ZZZZ</name>